<dbReference type="Gene3D" id="3.10.50.30">
    <property type="entry name" value="Transcription elongation factor, GreA/GreB, C-terminal domain"/>
    <property type="match status" value="1"/>
</dbReference>
<evidence type="ECO:0000256" key="3">
    <source>
        <dbReference type="ARBA" id="ARBA00023015"/>
    </source>
</evidence>
<comment type="similarity">
    <text evidence="1 9 10">Belongs to the GreA/GreB family.</text>
</comment>
<dbReference type="InterPro" id="IPR006359">
    <property type="entry name" value="Tscrpt_elong_fac_GreA"/>
</dbReference>
<keyword evidence="14" id="KW-1185">Reference proteome</keyword>
<dbReference type="GO" id="GO:0003746">
    <property type="term" value="F:translation elongation factor activity"/>
    <property type="evidence" value="ECO:0007669"/>
    <property type="project" value="UniProtKB-KW"/>
</dbReference>
<evidence type="ECO:0000256" key="1">
    <source>
        <dbReference type="ARBA" id="ARBA00008213"/>
    </source>
</evidence>
<evidence type="ECO:0000256" key="6">
    <source>
        <dbReference type="ARBA" id="ARBA00023163"/>
    </source>
</evidence>
<dbReference type="RefSeq" id="WP_078697234.1">
    <property type="nucleotide sequence ID" value="NZ_FUYH01000019.1"/>
</dbReference>
<dbReference type="EMBL" id="FUYH01000019">
    <property type="protein sequence ID" value="SKA95741.1"/>
    <property type="molecule type" value="Genomic_DNA"/>
</dbReference>
<feature type="domain" description="Transcription elongation factor GreA/GreB N-terminal" evidence="12">
    <location>
        <begin position="3"/>
        <end position="73"/>
    </location>
</feature>
<keyword evidence="5 9" id="KW-0238">DNA-binding</keyword>
<keyword evidence="4" id="KW-0175">Coiled coil</keyword>
<proteinExistence type="inferred from homology"/>
<dbReference type="OrthoDB" id="9808774at2"/>
<dbReference type="NCBIfam" id="TIGR01462">
    <property type="entry name" value="greA"/>
    <property type="match status" value="1"/>
</dbReference>
<evidence type="ECO:0000256" key="5">
    <source>
        <dbReference type="ARBA" id="ARBA00023125"/>
    </source>
</evidence>
<dbReference type="InterPro" id="IPR036805">
    <property type="entry name" value="Tscrpt_elong_fac_GreA/B_N_sf"/>
</dbReference>
<name>A0A1T4Y341_9CLOT</name>
<dbReference type="SUPFAM" id="SSF54534">
    <property type="entry name" value="FKBP-like"/>
    <property type="match status" value="1"/>
</dbReference>
<dbReference type="HAMAP" id="MF_00105">
    <property type="entry name" value="GreA_GreB"/>
    <property type="match status" value="1"/>
</dbReference>
<evidence type="ECO:0000256" key="4">
    <source>
        <dbReference type="ARBA" id="ARBA00023054"/>
    </source>
</evidence>
<dbReference type="Proteomes" id="UP000190105">
    <property type="component" value="Unassembled WGS sequence"/>
</dbReference>
<dbReference type="GO" id="GO:0032784">
    <property type="term" value="P:regulation of DNA-templated transcription elongation"/>
    <property type="evidence" value="ECO:0007669"/>
    <property type="project" value="UniProtKB-UniRule"/>
</dbReference>
<dbReference type="PANTHER" id="PTHR30437:SF4">
    <property type="entry name" value="TRANSCRIPTION ELONGATION FACTOR GREA"/>
    <property type="match status" value="1"/>
</dbReference>
<dbReference type="InterPro" id="IPR022691">
    <property type="entry name" value="Tscrpt_elong_fac_GreA/B_N"/>
</dbReference>
<keyword evidence="13" id="KW-0251">Elongation factor</keyword>
<dbReference type="Pfam" id="PF03449">
    <property type="entry name" value="GreA_GreB_N"/>
    <property type="match status" value="1"/>
</dbReference>
<dbReference type="PROSITE" id="PS00830">
    <property type="entry name" value="GREAB_2"/>
    <property type="match status" value="1"/>
</dbReference>
<dbReference type="InterPro" id="IPR028624">
    <property type="entry name" value="Tscrpt_elong_fac_GreA/B"/>
</dbReference>
<gene>
    <name evidence="9" type="primary">greA</name>
    <name evidence="13" type="ORF">SAMN05443428_11928</name>
</gene>
<dbReference type="FunFam" id="1.10.287.180:FF:000001">
    <property type="entry name" value="Transcription elongation factor GreA"/>
    <property type="match status" value="1"/>
</dbReference>
<evidence type="ECO:0000256" key="7">
    <source>
        <dbReference type="ARBA" id="ARBA00024916"/>
    </source>
</evidence>
<dbReference type="InterPro" id="IPR023459">
    <property type="entry name" value="Tscrpt_elong_fac_GreA/B_fam"/>
</dbReference>
<evidence type="ECO:0000256" key="8">
    <source>
        <dbReference type="ARBA" id="ARBA00030776"/>
    </source>
</evidence>
<dbReference type="InterPro" id="IPR036953">
    <property type="entry name" value="GreA/GreB_C_sf"/>
</dbReference>
<dbReference type="InterPro" id="IPR018151">
    <property type="entry name" value="TF_GreA/GreB_CS"/>
</dbReference>
<comment type="function">
    <text evidence="7 9 10">Necessary for efficient RNA polymerase transcription elongation past template-encoded arresting sites. The arresting sites in DNA have the property of trapping a certain fraction of elongating RNA polymerases that pass through, resulting in locked ternary complexes. Cleavage of the nascent transcript by cleavage factors such as GreA or GreB allows the resumption of elongation from the new 3'terminus. GreA releases sequences of 2 to 3 nucleotides.</text>
</comment>
<dbReference type="PIRSF" id="PIRSF006092">
    <property type="entry name" value="GreA_GreB"/>
    <property type="match status" value="1"/>
</dbReference>
<accession>A0A1T4Y341</accession>
<evidence type="ECO:0000256" key="10">
    <source>
        <dbReference type="RuleBase" id="RU000556"/>
    </source>
</evidence>
<keyword evidence="3 9" id="KW-0805">Transcription regulation</keyword>
<organism evidence="13 14">
    <name type="scientific">Caloramator quimbayensis</name>
    <dbReference type="NCBI Taxonomy" id="1147123"/>
    <lineage>
        <taxon>Bacteria</taxon>
        <taxon>Bacillati</taxon>
        <taxon>Bacillota</taxon>
        <taxon>Clostridia</taxon>
        <taxon>Eubacteriales</taxon>
        <taxon>Clostridiaceae</taxon>
        <taxon>Caloramator</taxon>
    </lineage>
</organism>
<evidence type="ECO:0000259" key="11">
    <source>
        <dbReference type="Pfam" id="PF01272"/>
    </source>
</evidence>
<evidence type="ECO:0000259" key="12">
    <source>
        <dbReference type="Pfam" id="PF03449"/>
    </source>
</evidence>
<dbReference type="AlphaFoldDB" id="A0A1T4Y341"/>
<protein>
    <recommendedName>
        <fullName evidence="2 9">Transcription elongation factor GreA</fullName>
    </recommendedName>
    <alternativeName>
        <fullName evidence="8 9">Transcript cleavage factor GreA</fullName>
    </alternativeName>
</protein>
<keyword evidence="6 9" id="KW-0804">Transcription</keyword>
<evidence type="ECO:0000313" key="14">
    <source>
        <dbReference type="Proteomes" id="UP000190105"/>
    </source>
</evidence>
<dbReference type="GO" id="GO:0003677">
    <property type="term" value="F:DNA binding"/>
    <property type="evidence" value="ECO:0007669"/>
    <property type="project" value="UniProtKB-UniRule"/>
</dbReference>
<dbReference type="STRING" id="1147123.SAMN05443428_11928"/>
<reference evidence="14" key="1">
    <citation type="submission" date="2017-02" db="EMBL/GenBank/DDBJ databases">
        <authorList>
            <person name="Varghese N."/>
            <person name="Submissions S."/>
        </authorList>
    </citation>
    <scope>NUCLEOTIDE SEQUENCE [LARGE SCALE GENOMIC DNA]</scope>
    <source>
        <strain evidence="14">USBA 833</strain>
    </source>
</reference>
<evidence type="ECO:0000313" key="13">
    <source>
        <dbReference type="EMBL" id="SKA95741.1"/>
    </source>
</evidence>
<evidence type="ECO:0000256" key="2">
    <source>
        <dbReference type="ARBA" id="ARBA00013729"/>
    </source>
</evidence>
<keyword evidence="13" id="KW-0648">Protein biosynthesis</keyword>
<dbReference type="InterPro" id="IPR001437">
    <property type="entry name" value="Tscrpt_elong_fac_GreA/B_C"/>
</dbReference>
<sequence>MNNYLTEEAINKLKEEIEYRKVVVRHKIIEDIKEARAFGDLSENFEYKAAKRERAKNESRIRYLERMIRTAKIIKDDTMPDEVGIGKIVTLRFLKENEVDKFTIVTTIEADPMNNLISIESPIGKAIYRHKVGETVTVDSPQGQYEVKIEEVCYKE</sequence>
<dbReference type="NCBIfam" id="NF001263">
    <property type="entry name" value="PRK00226.1-4"/>
    <property type="match status" value="1"/>
</dbReference>
<dbReference type="GO" id="GO:0006354">
    <property type="term" value="P:DNA-templated transcription elongation"/>
    <property type="evidence" value="ECO:0007669"/>
    <property type="project" value="TreeGrafter"/>
</dbReference>
<feature type="domain" description="Transcription elongation factor GreA/GreB C-terminal" evidence="11">
    <location>
        <begin position="81"/>
        <end position="153"/>
    </location>
</feature>
<dbReference type="GO" id="GO:0070063">
    <property type="term" value="F:RNA polymerase binding"/>
    <property type="evidence" value="ECO:0007669"/>
    <property type="project" value="InterPro"/>
</dbReference>
<dbReference type="SUPFAM" id="SSF46557">
    <property type="entry name" value="GreA transcript cleavage protein, N-terminal domain"/>
    <property type="match status" value="1"/>
</dbReference>
<dbReference type="Pfam" id="PF01272">
    <property type="entry name" value="GreA_GreB"/>
    <property type="match status" value="1"/>
</dbReference>
<dbReference type="PANTHER" id="PTHR30437">
    <property type="entry name" value="TRANSCRIPTION ELONGATION FACTOR GREA"/>
    <property type="match status" value="1"/>
</dbReference>
<evidence type="ECO:0000256" key="9">
    <source>
        <dbReference type="HAMAP-Rule" id="MF_00105"/>
    </source>
</evidence>
<dbReference type="Gene3D" id="1.10.287.180">
    <property type="entry name" value="Transcription elongation factor, GreA/GreB, N-terminal domain"/>
    <property type="match status" value="1"/>
</dbReference>